<organism evidence="1 2">
    <name type="scientific">Suillus subaureus</name>
    <dbReference type="NCBI Taxonomy" id="48587"/>
    <lineage>
        <taxon>Eukaryota</taxon>
        <taxon>Fungi</taxon>
        <taxon>Dikarya</taxon>
        <taxon>Basidiomycota</taxon>
        <taxon>Agaricomycotina</taxon>
        <taxon>Agaricomycetes</taxon>
        <taxon>Agaricomycetidae</taxon>
        <taxon>Boletales</taxon>
        <taxon>Suillineae</taxon>
        <taxon>Suillaceae</taxon>
        <taxon>Suillus</taxon>
    </lineage>
</organism>
<name>A0A9P7JFH3_9AGAM</name>
<dbReference type="GeneID" id="64633705"/>
<keyword evidence="2" id="KW-1185">Reference proteome</keyword>
<dbReference type="PANTHER" id="PTHR37450:SF1">
    <property type="entry name" value="CIPC PROTEIN"/>
    <property type="match status" value="1"/>
</dbReference>
<dbReference type="RefSeq" id="XP_041195426.1">
    <property type="nucleotide sequence ID" value="XM_041339689.1"/>
</dbReference>
<evidence type="ECO:0000313" key="2">
    <source>
        <dbReference type="Proteomes" id="UP000807769"/>
    </source>
</evidence>
<comment type="caution">
    <text evidence="1">The sequence shown here is derived from an EMBL/GenBank/DDBJ whole genome shotgun (WGS) entry which is preliminary data.</text>
</comment>
<sequence length="134" mass="14951">MGFLDAFTSSQSQYDEFQSSDAPHQAKLSHELLGGAVAFEAAKAYEDHCARNGQPQSHALAKELFAGFAGAAVDRLVETKGADAWSAHQRKQAREHGMDFFCHIVIYFDDKLLEAQTQIDETFTEDVYVNQQSY</sequence>
<dbReference type="OrthoDB" id="9895617at2759"/>
<dbReference type="Proteomes" id="UP000807769">
    <property type="component" value="Unassembled WGS sequence"/>
</dbReference>
<dbReference type="EMBL" id="JABBWG010000008">
    <property type="protein sequence ID" value="KAG1820155.1"/>
    <property type="molecule type" value="Genomic_DNA"/>
</dbReference>
<dbReference type="AlphaFoldDB" id="A0A9P7JFH3"/>
<dbReference type="PANTHER" id="PTHR37450">
    <property type="entry name" value="CIPC PROTEIN"/>
    <property type="match status" value="1"/>
</dbReference>
<protein>
    <submittedName>
        <fullName evidence="1">Uncharacterized protein</fullName>
    </submittedName>
</protein>
<gene>
    <name evidence="1" type="ORF">BJ212DRAFT_1478303</name>
</gene>
<reference evidence="1" key="1">
    <citation type="journal article" date="2020" name="New Phytol.">
        <title>Comparative genomics reveals dynamic genome evolution in host specialist ectomycorrhizal fungi.</title>
        <authorList>
            <person name="Lofgren L.A."/>
            <person name="Nguyen N.H."/>
            <person name="Vilgalys R."/>
            <person name="Ruytinx J."/>
            <person name="Liao H.L."/>
            <person name="Branco S."/>
            <person name="Kuo A."/>
            <person name="LaButti K."/>
            <person name="Lipzen A."/>
            <person name="Andreopoulos W."/>
            <person name="Pangilinan J."/>
            <person name="Riley R."/>
            <person name="Hundley H."/>
            <person name="Na H."/>
            <person name="Barry K."/>
            <person name="Grigoriev I.V."/>
            <person name="Stajich J.E."/>
            <person name="Kennedy P.G."/>
        </authorList>
    </citation>
    <scope>NUCLEOTIDE SEQUENCE</scope>
    <source>
        <strain evidence="1">MN1</strain>
    </source>
</reference>
<evidence type="ECO:0000313" key="1">
    <source>
        <dbReference type="EMBL" id="KAG1820155.1"/>
    </source>
</evidence>
<proteinExistence type="predicted"/>
<dbReference type="InterPro" id="IPR022234">
    <property type="entry name" value="DUF3759"/>
</dbReference>
<accession>A0A9P7JFH3</accession>
<dbReference type="Pfam" id="PF12585">
    <property type="entry name" value="DUF3759"/>
    <property type="match status" value="1"/>
</dbReference>